<sequence length="173" mass="17290">MADGPNGARGGAGSLWQTVGKAFEPLRDHPVLAFSLAFGLLIVGGAGVLVTDGADRVVAATVLAALLLVYLSGLLAARGTGGTDGIGGTGRTPGADDDAGAAQAAAPPRTQYDGLTLDIGNRNTFSAENSLNRGKGRISVGKRNKVTLTGSGNDPAESDEQPPPGRLPKGETS</sequence>
<accession>A0ABS5KM72</accession>
<keyword evidence="2" id="KW-0812">Transmembrane</keyword>
<feature type="transmembrane region" description="Helical" evidence="2">
    <location>
        <begin position="57"/>
        <end position="77"/>
    </location>
</feature>
<feature type="compositionally biased region" description="Basic residues" evidence="1">
    <location>
        <begin position="134"/>
        <end position="145"/>
    </location>
</feature>
<dbReference type="Proteomes" id="UP000730482">
    <property type="component" value="Unassembled WGS sequence"/>
</dbReference>
<comment type="caution">
    <text evidence="3">The sequence shown here is derived from an EMBL/GenBank/DDBJ whole genome shotgun (WGS) entry which is preliminary data.</text>
</comment>
<protein>
    <submittedName>
        <fullName evidence="3">Uncharacterized protein</fullName>
    </submittedName>
</protein>
<dbReference type="EMBL" id="JAAFYZ010000023">
    <property type="protein sequence ID" value="MBS2547121.1"/>
    <property type="molecule type" value="Genomic_DNA"/>
</dbReference>
<feature type="region of interest" description="Disordered" evidence="1">
    <location>
        <begin position="82"/>
        <end position="113"/>
    </location>
</feature>
<evidence type="ECO:0000256" key="1">
    <source>
        <dbReference type="SAM" id="MobiDB-lite"/>
    </source>
</evidence>
<dbReference type="RefSeq" id="WP_212008723.1">
    <property type="nucleotide sequence ID" value="NZ_JAAFYZ010000023.1"/>
</dbReference>
<feature type="compositionally biased region" description="Low complexity" evidence="1">
    <location>
        <begin position="100"/>
        <end position="111"/>
    </location>
</feature>
<keyword evidence="2" id="KW-0472">Membrane</keyword>
<keyword evidence="4" id="KW-1185">Reference proteome</keyword>
<proteinExistence type="predicted"/>
<organism evidence="3 4">
    <name type="scientific">Catenulispora pinistramenti</name>
    <dbReference type="NCBI Taxonomy" id="2705254"/>
    <lineage>
        <taxon>Bacteria</taxon>
        <taxon>Bacillati</taxon>
        <taxon>Actinomycetota</taxon>
        <taxon>Actinomycetes</taxon>
        <taxon>Catenulisporales</taxon>
        <taxon>Catenulisporaceae</taxon>
        <taxon>Catenulispora</taxon>
    </lineage>
</organism>
<reference evidence="3 4" key="1">
    <citation type="submission" date="2020-02" db="EMBL/GenBank/DDBJ databases">
        <title>Acidophilic actinobacteria isolated from forest soil.</title>
        <authorList>
            <person name="Golinska P."/>
        </authorList>
    </citation>
    <scope>NUCLEOTIDE SEQUENCE [LARGE SCALE GENOMIC DNA]</scope>
    <source>
        <strain evidence="3 4">NL8</strain>
    </source>
</reference>
<evidence type="ECO:0000313" key="4">
    <source>
        <dbReference type="Proteomes" id="UP000730482"/>
    </source>
</evidence>
<name>A0ABS5KM72_9ACTN</name>
<evidence type="ECO:0000313" key="3">
    <source>
        <dbReference type="EMBL" id="MBS2547121.1"/>
    </source>
</evidence>
<feature type="transmembrane region" description="Helical" evidence="2">
    <location>
        <begin position="31"/>
        <end position="51"/>
    </location>
</feature>
<feature type="compositionally biased region" description="Gly residues" evidence="1">
    <location>
        <begin position="82"/>
        <end position="91"/>
    </location>
</feature>
<evidence type="ECO:0000256" key="2">
    <source>
        <dbReference type="SAM" id="Phobius"/>
    </source>
</evidence>
<keyword evidence="2" id="KW-1133">Transmembrane helix</keyword>
<gene>
    <name evidence="3" type="ORF">KGQ19_09580</name>
</gene>
<feature type="region of interest" description="Disordered" evidence="1">
    <location>
        <begin position="126"/>
        <end position="173"/>
    </location>
</feature>